<dbReference type="Proteomes" id="UP000887580">
    <property type="component" value="Unplaced"/>
</dbReference>
<reference evidence="2" key="1">
    <citation type="submission" date="2022-11" db="UniProtKB">
        <authorList>
            <consortium name="WormBaseParasite"/>
        </authorList>
    </citation>
    <scope>IDENTIFICATION</scope>
</reference>
<accession>A0AC35F5W6</accession>
<sequence>MSSQQNINNNNRGRYVNRGIPSVNDPLLYDENPMSKDRQKFLIICVFDFALATLLWLLSTVTKDRQKFLIICVFDFALATLLWLLSTVTKGDDWPKIFMQEINLFEKHFLQTSLFDIIIVVFLRMIVLLICFAWLRLDHWLPVAITTTITTIYIIIKILFFFNKDNGALPQYLMIIGSFIIAWIELWLLPFRVLAHERSNDIVSIETPPTEATLRSNDIVSIETPPTEATLVRSIHEEDFRSAVEYSTASEDEESRPPVRSATPLSKQYIKLSSEMRNECFNIAERTEANAREIYNEIDTWKQLNSVPEVRYSDRLNSFYIKKLYHCLPKSLFIAMWKENIAWNTQAKSSQILLPLDSETELVRSISQPAMNGYIASRDFIDIKKVNFDKESNTYFCTYSSVGPTISQKVPTIDGLV</sequence>
<evidence type="ECO:0000313" key="2">
    <source>
        <dbReference type="WBParaSite" id="PS1159_v2.g14131.t3"/>
    </source>
</evidence>
<organism evidence="1 2">
    <name type="scientific">Panagrolaimus sp. PS1159</name>
    <dbReference type="NCBI Taxonomy" id="55785"/>
    <lineage>
        <taxon>Eukaryota</taxon>
        <taxon>Metazoa</taxon>
        <taxon>Ecdysozoa</taxon>
        <taxon>Nematoda</taxon>
        <taxon>Chromadorea</taxon>
        <taxon>Rhabditida</taxon>
        <taxon>Tylenchina</taxon>
        <taxon>Panagrolaimomorpha</taxon>
        <taxon>Panagrolaimoidea</taxon>
        <taxon>Panagrolaimidae</taxon>
        <taxon>Panagrolaimus</taxon>
    </lineage>
</organism>
<name>A0AC35F5W6_9BILA</name>
<dbReference type="WBParaSite" id="PS1159_v2.g14131.t3">
    <property type="protein sequence ID" value="PS1159_v2.g14131.t3"/>
    <property type="gene ID" value="PS1159_v2.g14131"/>
</dbReference>
<evidence type="ECO:0000313" key="1">
    <source>
        <dbReference type="Proteomes" id="UP000887580"/>
    </source>
</evidence>
<protein>
    <submittedName>
        <fullName evidence="2">MENTAL domain-containing protein</fullName>
    </submittedName>
</protein>
<proteinExistence type="predicted"/>